<dbReference type="Ensembl" id="ENSACLT00000052417.1">
    <property type="protein sequence ID" value="ENSACLP00000049025.1"/>
    <property type="gene ID" value="ENSACLG00000036570.1"/>
</dbReference>
<keyword evidence="1" id="KW-0812">Transmembrane</keyword>
<dbReference type="Proteomes" id="UP000265100">
    <property type="component" value="Chromosome 4"/>
</dbReference>
<dbReference type="AlphaFoldDB" id="A0AAX7SYR9"/>
<dbReference type="PANTHER" id="PTHR38706">
    <property type="entry name" value="SI:CH211-198C19.1-RELATED"/>
    <property type="match status" value="1"/>
</dbReference>
<accession>A0AAX7SYR9</accession>
<name>A0AAX7SYR9_ASTCA</name>
<evidence type="ECO:0000313" key="3">
    <source>
        <dbReference type="Ensembl" id="ENSACLP00000049025.1"/>
    </source>
</evidence>
<keyword evidence="1" id="KW-0472">Membrane</keyword>
<organism evidence="3 4">
    <name type="scientific">Astatotilapia calliptera</name>
    <name type="common">Eastern happy</name>
    <name type="synonym">Chromis callipterus</name>
    <dbReference type="NCBI Taxonomy" id="8154"/>
    <lineage>
        <taxon>Eukaryota</taxon>
        <taxon>Metazoa</taxon>
        <taxon>Chordata</taxon>
        <taxon>Craniata</taxon>
        <taxon>Vertebrata</taxon>
        <taxon>Euteleostomi</taxon>
        <taxon>Actinopterygii</taxon>
        <taxon>Neopterygii</taxon>
        <taxon>Teleostei</taxon>
        <taxon>Neoteleostei</taxon>
        <taxon>Acanthomorphata</taxon>
        <taxon>Ovalentaria</taxon>
        <taxon>Cichlomorphae</taxon>
        <taxon>Cichliformes</taxon>
        <taxon>Cichlidae</taxon>
        <taxon>African cichlids</taxon>
        <taxon>Pseudocrenilabrinae</taxon>
        <taxon>Haplochromini</taxon>
        <taxon>Astatotilapia</taxon>
    </lineage>
</organism>
<dbReference type="PANTHER" id="PTHR38706:SF2">
    <property type="match status" value="1"/>
</dbReference>
<evidence type="ECO:0000256" key="2">
    <source>
        <dbReference type="SAM" id="SignalP"/>
    </source>
</evidence>
<sequence>MKMFGRMMSCCVALLLTFSSVSAVRRKLNSITDLRSVGFGQSVNEHSFRLLHWFANAVDINMNGDISLTFGPNSGDYGSHYYHNNEQLLEPLPWGYQYYSLGNIHQHGSLRLPHHVFQSEHEYSNRARIIIRVRAQNVGRQTSQRIDRVYITQHYETYEDRWTAYDPLHTYQVTTDLLTELRRFSLDRDNINLQSRRVVQENYSSHEYNRRPHDVLQSSQSRQNHTFVFSERYNSNLHFQSQDDNTCVYCFICAVVIVASLVFGLLYLSYSPK</sequence>
<feature type="transmembrane region" description="Helical" evidence="1">
    <location>
        <begin position="248"/>
        <end position="268"/>
    </location>
</feature>
<dbReference type="GeneTree" id="ENSGT00730000111690"/>
<keyword evidence="2" id="KW-0732">Signal</keyword>
<keyword evidence="4" id="KW-1185">Reference proteome</keyword>
<reference evidence="4" key="2">
    <citation type="submission" date="2023-03" db="EMBL/GenBank/DDBJ databases">
        <authorList>
            <consortium name="Wellcome Sanger Institute Data Sharing"/>
        </authorList>
    </citation>
    <scope>NUCLEOTIDE SEQUENCE [LARGE SCALE GENOMIC DNA]</scope>
</reference>
<evidence type="ECO:0000256" key="1">
    <source>
        <dbReference type="SAM" id="Phobius"/>
    </source>
</evidence>
<evidence type="ECO:0000313" key="4">
    <source>
        <dbReference type="Proteomes" id="UP000265100"/>
    </source>
</evidence>
<reference evidence="3" key="3">
    <citation type="submission" date="2025-08" db="UniProtKB">
        <authorList>
            <consortium name="Ensembl"/>
        </authorList>
    </citation>
    <scope>IDENTIFICATION</scope>
</reference>
<feature type="signal peptide" evidence="2">
    <location>
        <begin position="1"/>
        <end position="23"/>
    </location>
</feature>
<reference evidence="3 4" key="1">
    <citation type="submission" date="2018-05" db="EMBL/GenBank/DDBJ databases">
        <authorList>
            <person name="Datahose"/>
        </authorList>
    </citation>
    <scope>NUCLEOTIDE SEQUENCE</scope>
</reference>
<proteinExistence type="predicted"/>
<feature type="chain" id="PRO_5044326004" evidence="2">
    <location>
        <begin position="24"/>
        <end position="273"/>
    </location>
</feature>
<keyword evidence="1" id="KW-1133">Transmembrane helix</keyword>
<reference evidence="3" key="4">
    <citation type="submission" date="2025-09" db="UniProtKB">
        <authorList>
            <consortium name="Ensembl"/>
        </authorList>
    </citation>
    <scope>IDENTIFICATION</scope>
</reference>
<protein>
    <submittedName>
        <fullName evidence="3">Uncharacterized protein</fullName>
    </submittedName>
</protein>